<proteinExistence type="predicted"/>
<dbReference type="EMBL" id="MU854356">
    <property type="protein sequence ID" value="KAK4041494.1"/>
    <property type="molecule type" value="Genomic_DNA"/>
</dbReference>
<protein>
    <submittedName>
        <fullName evidence="2">Uncharacterized protein</fullName>
    </submittedName>
</protein>
<organism evidence="2 3">
    <name type="scientific">Parachaetomium inaequale</name>
    <dbReference type="NCBI Taxonomy" id="2588326"/>
    <lineage>
        <taxon>Eukaryota</taxon>
        <taxon>Fungi</taxon>
        <taxon>Dikarya</taxon>
        <taxon>Ascomycota</taxon>
        <taxon>Pezizomycotina</taxon>
        <taxon>Sordariomycetes</taxon>
        <taxon>Sordariomycetidae</taxon>
        <taxon>Sordariales</taxon>
        <taxon>Chaetomiaceae</taxon>
        <taxon>Parachaetomium</taxon>
    </lineage>
</organism>
<reference evidence="3" key="1">
    <citation type="journal article" date="2023" name="Mol. Phylogenet. Evol.">
        <title>Genome-scale phylogeny and comparative genomics of the fungal order Sordariales.</title>
        <authorList>
            <person name="Hensen N."/>
            <person name="Bonometti L."/>
            <person name="Westerberg I."/>
            <person name="Brannstrom I.O."/>
            <person name="Guillou S."/>
            <person name="Cros-Aarteil S."/>
            <person name="Calhoun S."/>
            <person name="Haridas S."/>
            <person name="Kuo A."/>
            <person name="Mondo S."/>
            <person name="Pangilinan J."/>
            <person name="Riley R."/>
            <person name="LaButti K."/>
            <person name="Andreopoulos B."/>
            <person name="Lipzen A."/>
            <person name="Chen C."/>
            <person name="Yan M."/>
            <person name="Daum C."/>
            <person name="Ng V."/>
            <person name="Clum A."/>
            <person name="Steindorff A."/>
            <person name="Ohm R.A."/>
            <person name="Martin F."/>
            <person name="Silar P."/>
            <person name="Natvig D.O."/>
            <person name="Lalanne C."/>
            <person name="Gautier V."/>
            <person name="Ament-Velasquez S.L."/>
            <person name="Kruys A."/>
            <person name="Hutchinson M.I."/>
            <person name="Powell A.J."/>
            <person name="Barry K."/>
            <person name="Miller A.N."/>
            <person name="Grigoriev I.V."/>
            <person name="Debuchy R."/>
            <person name="Gladieux P."/>
            <person name="Hiltunen Thoren M."/>
            <person name="Johannesson H."/>
        </authorList>
    </citation>
    <scope>NUCLEOTIDE SEQUENCE [LARGE SCALE GENOMIC DNA]</scope>
    <source>
        <strain evidence="3">CBS 284.82</strain>
    </source>
</reference>
<keyword evidence="3" id="KW-1185">Reference proteome</keyword>
<evidence type="ECO:0000313" key="2">
    <source>
        <dbReference type="EMBL" id="KAK4041494.1"/>
    </source>
</evidence>
<dbReference type="Proteomes" id="UP001303115">
    <property type="component" value="Unassembled WGS sequence"/>
</dbReference>
<evidence type="ECO:0000256" key="1">
    <source>
        <dbReference type="SAM" id="MobiDB-lite"/>
    </source>
</evidence>
<dbReference type="AlphaFoldDB" id="A0AAN6SSI3"/>
<accession>A0AAN6SSI3</accession>
<sequence length="360" mass="41139">MQYLAQRRPRVAVEVLDLDHYHPLIRALSNVLSTDLAQVTYAQLIDGLPMVGTAWDMRAYLLFKEHPLVTHDKLCEGAMERAQVFCGTFDPVMLQFDSLVCGNPPPPVNTALDSDMRQVMQRYQDATPGSREFKMRLVELVAAAIHQIAILLFQSDDKLHSKEDIDDVVSWKKESEWVVFSPRHRVLQEYPDPRPTLFYHAAYVDYQQYPHGLADVAGYWAEDRIFGGVAVFDRGVSGTECNDIYFHSGRQDTTFRVWRLLDSQFSELAEFLLSEQPCTPPFPIIASYANKHRHDPWDAIALHHIFRDPWEREVPPTKPDDGRDVRSAGDYPEVDDMFDAVQAAVDRAVDESGEKGKSEE</sequence>
<gene>
    <name evidence="2" type="ORF">C8A01DRAFT_14737</name>
</gene>
<feature type="compositionally biased region" description="Basic and acidic residues" evidence="1">
    <location>
        <begin position="312"/>
        <end position="327"/>
    </location>
</feature>
<comment type="caution">
    <text evidence="2">The sequence shown here is derived from an EMBL/GenBank/DDBJ whole genome shotgun (WGS) entry which is preliminary data.</text>
</comment>
<feature type="region of interest" description="Disordered" evidence="1">
    <location>
        <begin position="312"/>
        <end position="331"/>
    </location>
</feature>
<name>A0AAN6SSI3_9PEZI</name>
<evidence type="ECO:0000313" key="3">
    <source>
        <dbReference type="Proteomes" id="UP001303115"/>
    </source>
</evidence>